<feature type="transmembrane region" description="Helical" evidence="1">
    <location>
        <begin position="142"/>
        <end position="170"/>
    </location>
</feature>
<reference evidence="3 4" key="1">
    <citation type="journal article" date="2014" name="PLoS Genet.">
        <title>Phylogenetically driven sequencing of extremely halophilic archaea reveals strategies for static and dynamic osmo-response.</title>
        <authorList>
            <person name="Becker E.A."/>
            <person name="Seitzer P.M."/>
            <person name="Tritt A."/>
            <person name="Larsen D."/>
            <person name="Krusor M."/>
            <person name="Yao A.I."/>
            <person name="Wu D."/>
            <person name="Madern D."/>
            <person name="Eisen J.A."/>
            <person name="Darling A.E."/>
            <person name="Facciotti M.T."/>
        </authorList>
    </citation>
    <scope>NUCLEOTIDE SEQUENCE [LARGE SCALE GENOMIC DNA]</scope>
    <source>
        <strain evidence="4">DSM 18310 / JCM 13924 / TL6</strain>
    </source>
</reference>
<dbReference type="Pfam" id="PF26514">
    <property type="entry name" value="DUF8173"/>
    <property type="match status" value="1"/>
</dbReference>
<keyword evidence="1" id="KW-0812">Transmembrane</keyword>
<name>M0GFZ4_HALPT</name>
<feature type="domain" description="DUF8173" evidence="2">
    <location>
        <begin position="1"/>
        <end position="186"/>
    </location>
</feature>
<dbReference type="Proteomes" id="UP000011559">
    <property type="component" value="Unassembled WGS sequence"/>
</dbReference>
<dbReference type="RefSeq" id="WP_008093588.1">
    <property type="nucleotide sequence ID" value="NZ_AOLG01000014.1"/>
</dbReference>
<feature type="transmembrane region" description="Helical" evidence="1">
    <location>
        <begin position="42"/>
        <end position="62"/>
    </location>
</feature>
<comment type="caution">
    <text evidence="3">The sequence shown here is derived from an EMBL/GenBank/DDBJ whole genome shotgun (WGS) entry which is preliminary data.</text>
</comment>
<sequence>MVPPRTSRTALLSLLGVLALAGTAAAQNLESAQQLSPVFRAGVSFLIDLVVGGILVAAAPAYTRDAIAEIRDDPGGSFLWGLGIGIGGLIVLVLLAITIIGLLVAIPGFLAFILLGIVGGALATVLLGSLVTGTASGGSPPLGVSVAVGALIAAVLSLVPIIGGVILFVVDTLGLGVVGRNLIRSWV</sequence>
<dbReference type="OrthoDB" id="293202at2157"/>
<keyword evidence="4" id="KW-1185">Reference proteome</keyword>
<accession>M0GFZ4</accession>
<evidence type="ECO:0000259" key="2">
    <source>
        <dbReference type="Pfam" id="PF26514"/>
    </source>
</evidence>
<dbReference type="EMBL" id="AOLG01000014">
    <property type="protein sequence ID" value="ELZ70458.1"/>
    <property type="molecule type" value="Genomic_DNA"/>
</dbReference>
<gene>
    <name evidence="3" type="ORF">C457_08404</name>
</gene>
<keyword evidence="1" id="KW-1133">Transmembrane helix</keyword>
<evidence type="ECO:0000313" key="4">
    <source>
        <dbReference type="Proteomes" id="UP000011559"/>
    </source>
</evidence>
<proteinExistence type="predicted"/>
<feature type="transmembrane region" description="Helical" evidence="1">
    <location>
        <begin position="109"/>
        <end position="130"/>
    </location>
</feature>
<feature type="transmembrane region" description="Helical" evidence="1">
    <location>
        <begin position="78"/>
        <end position="103"/>
    </location>
</feature>
<dbReference type="PATRIC" id="fig|1227461.3.peg.1700"/>
<dbReference type="AlphaFoldDB" id="M0GFZ4"/>
<protein>
    <recommendedName>
        <fullName evidence="2">DUF8173 domain-containing protein</fullName>
    </recommendedName>
</protein>
<keyword evidence="1" id="KW-0472">Membrane</keyword>
<evidence type="ECO:0000313" key="3">
    <source>
        <dbReference type="EMBL" id="ELZ70458.1"/>
    </source>
</evidence>
<dbReference type="InterPro" id="IPR058486">
    <property type="entry name" value="DUF8173"/>
</dbReference>
<organism evidence="3 4">
    <name type="scientific">Haloferax prahovense (strain DSM 18310 / JCM 13924 / TL6)</name>
    <dbReference type="NCBI Taxonomy" id="1227461"/>
    <lineage>
        <taxon>Archaea</taxon>
        <taxon>Methanobacteriati</taxon>
        <taxon>Methanobacteriota</taxon>
        <taxon>Stenosarchaea group</taxon>
        <taxon>Halobacteria</taxon>
        <taxon>Halobacteriales</taxon>
        <taxon>Haloferacaceae</taxon>
        <taxon>Haloferax</taxon>
    </lineage>
</organism>
<evidence type="ECO:0000256" key="1">
    <source>
        <dbReference type="SAM" id="Phobius"/>
    </source>
</evidence>